<keyword evidence="6" id="KW-1185">Reference proteome</keyword>
<dbReference type="OrthoDB" id="3687641at2759"/>
<dbReference type="PANTHER" id="PTHR33365">
    <property type="entry name" value="YALI0B05434P"/>
    <property type="match status" value="1"/>
</dbReference>
<name>A0A8H7DF50_9AGAR</name>
<dbReference type="EMBL" id="JACAZH010000004">
    <property type="protein sequence ID" value="KAF7369913.1"/>
    <property type="molecule type" value="Genomic_DNA"/>
</dbReference>
<feature type="signal peptide" evidence="4">
    <location>
        <begin position="1"/>
        <end position="25"/>
    </location>
</feature>
<dbReference type="PANTHER" id="PTHR33365:SF11">
    <property type="entry name" value="TAT PATHWAY SIGNAL SEQUENCE"/>
    <property type="match status" value="1"/>
</dbReference>
<proteinExistence type="inferred from homology"/>
<gene>
    <name evidence="5" type="ORF">MSAN_00620800</name>
</gene>
<evidence type="ECO:0000256" key="2">
    <source>
        <dbReference type="ARBA" id="ARBA00023002"/>
    </source>
</evidence>
<dbReference type="GO" id="GO:0016491">
    <property type="term" value="F:oxidoreductase activity"/>
    <property type="evidence" value="ECO:0007669"/>
    <property type="project" value="UniProtKB-KW"/>
</dbReference>
<dbReference type="Proteomes" id="UP000623467">
    <property type="component" value="Unassembled WGS sequence"/>
</dbReference>
<feature type="chain" id="PRO_5034339509" evidence="4">
    <location>
        <begin position="26"/>
        <end position="190"/>
    </location>
</feature>
<protein>
    <submittedName>
        <fullName evidence="5">Uncharacterized protein</fullName>
    </submittedName>
</protein>
<evidence type="ECO:0000256" key="1">
    <source>
        <dbReference type="ARBA" id="ARBA00004685"/>
    </source>
</evidence>
<comment type="pathway">
    <text evidence="1">Mycotoxin biosynthesis.</text>
</comment>
<comment type="caution">
    <text evidence="5">The sequence shown here is derived from an EMBL/GenBank/DDBJ whole genome shotgun (WGS) entry which is preliminary data.</text>
</comment>
<dbReference type="Pfam" id="PF11807">
    <property type="entry name" value="UstYa"/>
    <property type="match status" value="1"/>
</dbReference>
<comment type="similarity">
    <text evidence="3">Belongs to the ustYa family.</text>
</comment>
<dbReference type="AlphaFoldDB" id="A0A8H7DF50"/>
<evidence type="ECO:0000256" key="3">
    <source>
        <dbReference type="ARBA" id="ARBA00035112"/>
    </source>
</evidence>
<reference evidence="5" key="1">
    <citation type="submission" date="2020-05" db="EMBL/GenBank/DDBJ databases">
        <title>Mycena genomes resolve the evolution of fungal bioluminescence.</title>
        <authorList>
            <person name="Tsai I.J."/>
        </authorList>
    </citation>
    <scope>NUCLEOTIDE SEQUENCE</scope>
    <source>
        <strain evidence="5">160909Yilan</strain>
    </source>
</reference>
<evidence type="ECO:0000256" key="4">
    <source>
        <dbReference type="SAM" id="SignalP"/>
    </source>
</evidence>
<keyword evidence="2" id="KW-0560">Oxidoreductase</keyword>
<accession>A0A8H7DF50</accession>
<organism evidence="5 6">
    <name type="scientific">Mycena sanguinolenta</name>
    <dbReference type="NCBI Taxonomy" id="230812"/>
    <lineage>
        <taxon>Eukaryota</taxon>
        <taxon>Fungi</taxon>
        <taxon>Dikarya</taxon>
        <taxon>Basidiomycota</taxon>
        <taxon>Agaricomycotina</taxon>
        <taxon>Agaricomycetes</taxon>
        <taxon>Agaricomycetidae</taxon>
        <taxon>Agaricales</taxon>
        <taxon>Marasmiineae</taxon>
        <taxon>Mycenaceae</taxon>
        <taxon>Mycena</taxon>
    </lineage>
</organism>
<evidence type="ECO:0000313" key="6">
    <source>
        <dbReference type="Proteomes" id="UP000623467"/>
    </source>
</evidence>
<dbReference type="InterPro" id="IPR021765">
    <property type="entry name" value="UstYa-like"/>
</dbReference>
<keyword evidence="4" id="KW-0732">Signal</keyword>
<evidence type="ECO:0000313" key="5">
    <source>
        <dbReference type="EMBL" id="KAF7369913.1"/>
    </source>
</evidence>
<sequence length="190" mass="20888">MVLVNMSLAFLVALSIILAIPRAAATGGSDSWPEDFVIPAENMSPVWQLHLDPVLMEIHNSARYALNGSQADAEWAALIPLGGGIVNLGPDNEAFMLSIFHQLKCLDIIRKDYLAGMTGARTIPSGATQHCINYLRQMVLCRSNKQLLRVVDIYSNHFIPPRGIVRTCRDWTGVYQRVAEMQESGAAAQP</sequence>
<dbReference type="GO" id="GO:0043386">
    <property type="term" value="P:mycotoxin biosynthetic process"/>
    <property type="evidence" value="ECO:0007669"/>
    <property type="project" value="InterPro"/>
</dbReference>